<organism evidence="9 10">
    <name type="scientific">Candidatus Amunia macphersoniae</name>
    <dbReference type="NCBI Taxonomy" id="3127014"/>
    <lineage>
        <taxon>Bacteria</taxon>
        <taxon>Bacillati</taxon>
        <taxon>Candidatus Dormiibacterota</taxon>
        <taxon>Candidatus Dormibacteria</taxon>
        <taxon>Candidatus Aeolococcales</taxon>
        <taxon>Candidatus Aeolococcaceae</taxon>
        <taxon>Candidatus Amunia</taxon>
    </lineage>
</organism>
<evidence type="ECO:0000256" key="4">
    <source>
        <dbReference type="ARBA" id="ARBA00022692"/>
    </source>
</evidence>
<name>A0A934KQ52_9BACT</name>
<keyword evidence="4 7" id="KW-0812">Transmembrane</keyword>
<sequence length="296" mass="32696">MTAVAAPLTTPRQGRRQGRLRRLFSRSTVNIILVVIGLLWLLPSFGLLVTSFRPAQDFFSAGWWQAIAHPFTLTLDNYRHILQTGGIGDAILTTALITVPATLLVVLIASLAAYGLVFLRWRGRDWVLVLIVALMVVPLQMALIPVASLYRSVGLFNSIPGVVLFHVAFGLPFAIFLMRNFYTGIPKDLLEAARIDGANEWMMFRRIVLPLGKPALASLAIFEFLWVWNDLLVSLVFLSGSSHVPITVAILGQLRQFGSNIDLISTASFVSMIIPLGVFFAFQRYFVRGVLAGAVK</sequence>
<keyword evidence="3" id="KW-1003">Cell membrane</keyword>
<comment type="subcellular location">
    <subcellularLocation>
        <location evidence="1 7">Cell membrane</location>
        <topology evidence="1 7">Multi-pass membrane protein</topology>
    </subcellularLocation>
</comment>
<dbReference type="GO" id="GO:0005886">
    <property type="term" value="C:plasma membrane"/>
    <property type="evidence" value="ECO:0007669"/>
    <property type="project" value="UniProtKB-SubCell"/>
</dbReference>
<keyword evidence="2 7" id="KW-0813">Transport</keyword>
<dbReference type="SUPFAM" id="SSF161098">
    <property type="entry name" value="MetI-like"/>
    <property type="match status" value="1"/>
</dbReference>
<feature type="transmembrane region" description="Helical" evidence="7">
    <location>
        <begin position="162"/>
        <end position="182"/>
    </location>
</feature>
<feature type="transmembrane region" description="Helical" evidence="7">
    <location>
        <begin position="126"/>
        <end position="150"/>
    </location>
</feature>
<evidence type="ECO:0000256" key="7">
    <source>
        <dbReference type="RuleBase" id="RU363032"/>
    </source>
</evidence>
<dbReference type="PANTHER" id="PTHR43744:SF4">
    <property type="entry name" value="OSMOPROTECTIVE COMPOUNDS UPTAKE PERMEASE PROTEIN GGTD"/>
    <property type="match status" value="1"/>
</dbReference>
<feature type="domain" description="ABC transmembrane type-1" evidence="8">
    <location>
        <begin position="91"/>
        <end position="282"/>
    </location>
</feature>
<feature type="transmembrane region" description="Helical" evidence="7">
    <location>
        <begin position="90"/>
        <end position="119"/>
    </location>
</feature>
<dbReference type="AlphaFoldDB" id="A0A934KQ52"/>
<dbReference type="PANTHER" id="PTHR43744">
    <property type="entry name" value="ABC TRANSPORTER PERMEASE PROTEIN MG189-RELATED-RELATED"/>
    <property type="match status" value="1"/>
</dbReference>
<evidence type="ECO:0000256" key="2">
    <source>
        <dbReference type="ARBA" id="ARBA00022448"/>
    </source>
</evidence>
<dbReference type="PROSITE" id="PS50928">
    <property type="entry name" value="ABC_TM1"/>
    <property type="match status" value="1"/>
</dbReference>
<dbReference type="Pfam" id="PF00528">
    <property type="entry name" value="BPD_transp_1"/>
    <property type="match status" value="1"/>
</dbReference>
<evidence type="ECO:0000256" key="6">
    <source>
        <dbReference type="ARBA" id="ARBA00023136"/>
    </source>
</evidence>
<evidence type="ECO:0000313" key="9">
    <source>
        <dbReference type="EMBL" id="MBJ7609167.1"/>
    </source>
</evidence>
<dbReference type="GO" id="GO:0055085">
    <property type="term" value="P:transmembrane transport"/>
    <property type="evidence" value="ECO:0007669"/>
    <property type="project" value="InterPro"/>
</dbReference>
<accession>A0A934KQ52</accession>
<feature type="transmembrane region" description="Helical" evidence="7">
    <location>
        <begin position="263"/>
        <end position="282"/>
    </location>
</feature>
<dbReference type="Gene3D" id="1.10.3720.10">
    <property type="entry name" value="MetI-like"/>
    <property type="match status" value="1"/>
</dbReference>
<dbReference type="CDD" id="cd06261">
    <property type="entry name" value="TM_PBP2"/>
    <property type="match status" value="1"/>
</dbReference>
<protein>
    <submittedName>
        <fullName evidence="9">Carbohydrate ABC transporter permease</fullName>
    </submittedName>
</protein>
<evidence type="ECO:0000259" key="8">
    <source>
        <dbReference type="PROSITE" id="PS50928"/>
    </source>
</evidence>
<comment type="similarity">
    <text evidence="7">Belongs to the binding-protein-dependent transport system permease family.</text>
</comment>
<dbReference type="EMBL" id="JAEKNN010000030">
    <property type="protein sequence ID" value="MBJ7609167.1"/>
    <property type="molecule type" value="Genomic_DNA"/>
</dbReference>
<proteinExistence type="inferred from homology"/>
<keyword evidence="5 7" id="KW-1133">Transmembrane helix</keyword>
<dbReference type="Proteomes" id="UP000614410">
    <property type="component" value="Unassembled WGS sequence"/>
</dbReference>
<feature type="transmembrane region" description="Helical" evidence="7">
    <location>
        <begin position="231"/>
        <end position="251"/>
    </location>
</feature>
<gene>
    <name evidence="9" type="ORF">JF887_07010</name>
</gene>
<evidence type="ECO:0000313" key="10">
    <source>
        <dbReference type="Proteomes" id="UP000614410"/>
    </source>
</evidence>
<reference evidence="9 10" key="1">
    <citation type="submission" date="2020-10" db="EMBL/GenBank/DDBJ databases">
        <title>Ca. Dormibacterota MAGs.</title>
        <authorList>
            <person name="Montgomery K."/>
        </authorList>
    </citation>
    <scope>NUCLEOTIDE SEQUENCE [LARGE SCALE GENOMIC DNA]</scope>
    <source>
        <strain evidence="9">Mitchell_Peninsula_5</strain>
    </source>
</reference>
<dbReference type="InterPro" id="IPR035906">
    <property type="entry name" value="MetI-like_sf"/>
</dbReference>
<feature type="transmembrane region" description="Helical" evidence="7">
    <location>
        <begin position="23"/>
        <end position="42"/>
    </location>
</feature>
<keyword evidence="6 7" id="KW-0472">Membrane</keyword>
<evidence type="ECO:0000256" key="3">
    <source>
        <dbReference type="ARBA" id="ARBA00022475"/>
    </source>
</evidence>
<evidence type="ECO:0000256" key="5">
    <source>
        <dbReference type="ARBA" id="ARBA00022989"/>
    </source>
</evidence>
<evidence type="ECO:0000256" key="1">
    <source>
        <dbReference type="ARBA" id="ARBA00004651"/>
    </source>
</evidence>
<dbReference type="InterPro" id="IPR000515">
    <property type="entry name" value="MetI-like"/>
</dbReference>
<comment type="caution">
    <text evidence="9">The sequence shown here is derived from an EMBL/GenBank/DDBJ whole genome shotgun (WGS) entry which is preliminary data.</text>
</comment>